<dbReference type="Gene3D" id="1.10.472.10">
    <property type="entry name" value="Cyclin-like"/>
    <property type="match status" value="2"/>
</dbReference>
<evidence type="ECO:0000256" key="2">
    <source>
        <dbReference type="SAM" id="MobiDB-lite"/>
    </source>
</evidence>
<dbReference type="SUPFAM" id="SSF47954">
    <property type="entry name" value="Cyclin-like"/>
    <property type="match status" value="1"/>
</dbReference>
<feature type="region of interest" description="Disordered" evidence="2">
    <location>
        <begin position="1"/>
        <end position="22"/>
    </location>
</feature>
<keyword evidence="1" id="KW-0195">Cyclin</keyword>
<dbReference type="InterPro" id="IPR039361">
    <property type="entry name" value="Cyclin"/>
</dbReference>
<comment type="similarity">
    <text evidence="1">Belongs to the cyclin family.</text>
</comment>
<keyword evidence="5" id="KW-1185">Reference proteome</keyword>
<dbReference type="InterPro" id="IPR036915">
    <property type="entry name" value="Cyclin-like_sf"/>
</dbReference>
<feature type="domain" description="Cyclin-like" evidence="3">
    <location>
        <begin position="102"/>
        <end position="185"/>
    </location>
</feature>
<proteinExistence type="inferred from homology"/>
<accession>A0A8J8NLD7</accession>
<comment type="caution">
    <text evidence="4">The sequence shown here is derived from an EMBL/GenBank/DDBJ whole genome shotgun (WGS) entry which is preliminary data.</text>
</comment>
<dbReference type="OrthoDB" id="313090at2759"/>
<reference evidence="4" key="1">
    <citation type="submission" date="2019-06" db="EMBL/GenBank/DDBJ databases">
        <authorList>
            <person name="Zheng W."/>
        </authorList>
    </citation>
    <scope>NUCLEOTIDE SEQUENCE</scope>
    <source>
        <strain evidence="4">QDHG01</strain>
    </source>
</reference>
<dbReference type="PANTHER" id="PTHR10177">
    <property type="entry name" value="CYCLINS"/>
    <property type="match status" value="1"/>
</dbReference>
<evidence type="ECO:0000259" key="3">
    <source>
        <dbReference type="SMART" id="SM00385"/>
    </source>
</evidence>
<dbReference type="EMBL" id="RRYP01012621">
    <property type="protein sequence ID" value="TNV76993.1"/>
    <property type="molecule type" value="Genomic_DNA"/>
</dbReference>
<evidence type="ECO:0000313" key="5">
    <source>
        <dbReference type="Proteomes" id="UP000785679"/>
    </source>
</evidence>
<gene>
    <name evidence="4" type="ORF">FGO68_gene4448</name>
</gene>
<evidence type="ECO:0000313" key="4">
    <source>
        <dbReference type="EMBL" id="TNV76993.1"/>
    </source>
</evidence>
<protein>
    <recommendedName>
        <fullName evidence="3">Cyclin-like domain-containing protein</fullName>
    </recommendedName>
</protein>
<dbReference type="Pfam" id="PF00134">
    <property type="entry name" value="Cyclin_N"/>
    <property type="match status" value="1"/>
</dbReference>
<organism evidence="4 5">
    <name type="scientific">Halteria grandinella</name>
    <dbReference type="NCBI Taxonomy" id="5974"/>
    <lineage>
        <taxon>Eukaryota</taxon>
        <taxon>Sar</taxon>
        <taxon>Alveolata</taxon>
        <taxon>Ciliophora</taxon>
        <taxon>Intramacronucleata</taxon>
        <taxon>Spirotrichea</taxon>
        <taxon>Stichotrichia</taxon>
        <taxon>Sporadotrichida</taxon>
        <taxon>Halteriidae</taxon>
        <taxon>Halteria</taxon>
    </lineage>
</organism>
<dbReference type="InterPro" id="IPR006671">
    <property type="entry name" value="Cyclin_N"/>
</dbReference>
<name>A0A8J8NLD7_HALGN</name>
<evidence type="ECO:0000256" key="1">
    <source>
        <dbReference type="RuleBase" id="RU000383"/>
    </source>
</evidence>
<sequence>MSPINTAHPLKSKQERPPLKDVTSIAVNEPFLRKRPALTPILEDTNPQPSPPTPQLVKPFDKLQKSLSNCYSVDILSHLLHLELTHPSTSSKPCKLRARMVNWMTDVLFIFKQSDHTFFLSVQILDRYLSMHSECDIHLLGVTAMFLASKFHDKNPFKLDVMCEKVAHFAFTTLQIKQMESQVLKELKFKLSERPSSWEFIEAFLSLPSTDQALKDSLSQVCRYLCYLLALQQHDYPPSLIAQAILLISFELNHSMDGQEFRDYFRTAFMMSYGLSEACEYVKGIASQTAAYQGLGSEGPTVNKHLQLM</sequence>
<dbReference type="AlphaFoldDB" id="A0A8J8NLD7"/>
<dbReference type="SMART" id="SM00385">
    <property type="entry name" value="CYCLIN"/>
    <property type="match status" value="1"/>
</dbReference>
<dbReference type="InterPro" id="IPR013763">
    <property type="entry name" value="Cyclin-like_dom"/>
</dbReference>
<dbReference type="Proteomes" id="UP000785679">
    <property type="component" value="Unassembled WGS sequence"/>
</dbReference>